<gene>
    <name evidence="1" type="ORF">NQZ67_13785</name>
</gene>
<dbReference type="AlphaFoldDB" id="A0A9X2S9A9"/>
<dbReference type="EMBL" id="JANIPJ010000009">
    <property type="protein sequence ID" value="MCR2804951.1"/>
    <property type="molecule type" value="Genomic_DNA"/>
</dbReference>
<dbReference type="Pfam" id="PF07485">
    <property type="entry name" value="DUF1529"/>
    <property type="match status" value="1"/>
</dbReference>
<organism evidence="1 2">
    <name type="scientific">Paenibacillus soyae</name>
    <dbReference type="NCBI Taxonomy" id="2969249"/>
    <lineage>
        <taxon>Bacteria</taxon>
        <taxon>Bacillati</taxon>
        <taxon>Bacillota</taxon>
        <taxon>Bacilli</taxon>
        <taxon>Bacillales</taxon>
        <taxon>Paenibacillaceae</taxon>
        <taxon>Paenibacillus</taxon>
    </lineage>
</organism>
<keyword evidence="2" id="KW-1185">Reference proteome</keyword>
<reference evidence="1" key="1">
    <citation type="submission" date="2022-08" db="EMBL/GenBank/DDBJ databases">
        <title>The genomic sequence of strain Paenibacillus sp. SCIV0701.</title>
        <authorList>
            <person name="Zhao H."/>
        </authorList>
    </citation>
    <scope>NUCLEOTIDE SEQUENCE</scope>
    <source>
        <strain evidence="1">SCIV0701</strain>
    </source>
</reference>
<evidence type="ECO:0000313" key="2">
    <source>
        <dbReference type="Proteomes" id="UP001141950"/>
    </source>
</evidence>
<name>A0A9X2S9A9_9BACL</name>
<dbReference type="Proteomes" id="UP001141950">
    <property type="component" value="Unassembled WGS sequence"/>
</dbReference>
<protein>
    <submittedName>
        <fullName evidence="1">DUF1259 domain-containing protein</fullName>
    </submittedName>
</protein>
<comment type="caution">
    <text evidence="1">The sequence shown here is derived from an EMBL/GenBank/DDBJ whole genome shotgun (WGS) entry which is preliminary data.</text>
</comment>
<dbReference type="InterPro" id="IPR011094">
    <property type="entry name" value="Uncharacterised_LppY/LpqO"/>
</dbReference>
<proteinExistence type="predicted"/>
<sequence>MAMHNNQPSELCRRFARILNATPSVINGVCTATASRTNIRPRVLGRRAESFMFVPQAYSFENMDRRGRALCLGETVILQSELNPYISRLRKQGIKVTATHNHWLFDSPRLMYIHYEAIDKPLDFARKVRFANRVLTSRIVRGGTNRA</sequence>
<accession>A0A9X2S9A9</accession>
<evidence type="ECO:0000313" key="1">
    <source>
        <dbReference type="EMBL" id="MCR2804951.1"/>
    </source>
</evidence>